<dbReference type="EMBL" id="BSDZ01000004">
    <property type="protein sequence ID" value="GLI59511.1"/>
    <property type="molecule type" value="Genomic_DNA"/>
</dbReference>
<evidence type="ECO:0000313" key="2">
    <source>
        <dbReference type="Proteomes" id="UP001165090"/>
    </source>
</evidence>
<keyword evidence="2" id="KW-1185">Reference proteome</keyword>
<reference evidence="1 2" key="1">
    <citation type="journal article" date="2023" name="IScience">
        <title>Expanded male sex-determining region conserved during the evolution of homothallism in the green alga Volvox.</title>
        <authorList>
            <person name="Yamamoto K."/>
            <person name="Matsuzaki R."/>
            <person name="Mahakham W."/>
            <person name="Heman W."/>
            <person name="Sekimoto H."/>
            <person name="Kawachi M."/>
            <person name="Minakuchi Y."/>
            <person name="Toyoda A."/>
            <person name="Nozaki H."/>
        </authorList>
    </citation>
    <scope>NUCLEOTIDE SEQUENCE [LARGE SCALE GENOMIC DNA]</scope>
    <source>
        <strain evidence="1 2">NIES-4468</strain>
    </source>
</reference>
<name>A0ABQ5RQZ0_9CHLO</name>
<protein>
    <recommendedName>
        <fullName evidence="3">Plastid lipid-associated protein/fibrillin conserved domain-containing protein</fullName>
    </recommendedName>
</protein>
<dbReference type="Proteomes" id="UP001165090">
    <property type="component" value="Unassembled WGS sequence"/>
</dbReference>
<proteinExistence type="predicted"/>
<comment type="caution">
    <text evidence="1">The sequence shown here is derived from an EMBL/GenBank/DDBJ whole genome shotgun (WGS) entry which is preliminary data.</text>
</comment>
<accession>A0ABQ5RQZ0</accession>
<evidence type="ECO:0000313" key="1">
    <source>
        <dbReference type="EMBL" id="GLI59511.1"/>
    </source>
</evidence>
<sequence length="275" mass="29805">VCGGVSWSCILGSSSDDNIIRTMHLTRCPSAAKVGSRKLSRKQVGVRAQVDSAAVGAKVERWLKTPFDILAFGPRAGAGALLSVPERLRTLQSDVEKAIELLQDPRPMDEKQTVVLKEVEDTLVGFLEKGAIVESDVLANVKTLLPPEAANLLNEFIPEPPNKQPNVVHVEPVETVPQPPVTYYQADVMANQVASEMTEIKNAVSGLKSALDAVRQNTDVANTNILRLNLREARDQLARRVAEVSASTESDPSITAATREARILLEEVDSSFFAS</sequence>
<organism evidence="1 2">
    <name type="scientific">Volvox africanus</name>
    <dbReference type="NCBI Taxonomy" id="51714"/>
    <lineage>
        <taxon>Eukaryota</taxon>
        <taxon>Viridiplantae</taxon>
        <taxon>Chlorophyta</taxon>
        <taxon>core chlorophytes</taxon>
        <taxon>Chlorophyceae</taxon>
        <taxon>CS clade</taxon>
        <taxon>Chlamydomonadales</taxon>
        <taxon>Volvocaceae</taxon>
        <taxon>Volvox</taxon>
    </lineage>
</organism>
<gene>
    <name evidence="1" type="ORF">VaNZ11_001403</name>
</gene>
<feature type="non-terminal residue" evidence="1">
    <location>
        <position position="1"/>
    </location>
</feature>
<evidence type="ECO:0008006" key="3">
    <source>
        <dbReference type="Google" id="ProtNLM"/>
    </source>
</evidence>